<evidence type="ECO:0000256" key="1">
    <source>
        <dbReference type="ARBA" id="ARBA00022603"/>
    </source>
</evidence>
<dbReference type="InterPro" id="IPR023170">
    <property type="entry name" value="HhH_base_excis_C"/>
</dbReference>
<dbReference type="NCBIfam" id="TIGR00675">
    <property type="entry name" value="dcm"/>
    <property type="match status" value="1"/>
</dbReference>
<keyword evidence="1 5" id="KW-0489">Methyltransferase</keyword>
<evidence type="ECO:0000256" key="5">
    <source>
        <dbReference type="PROSITE-ProRule" id="PRU01016"/>
    </source>
</evidence>
<dbReference type="Gene3D" id="1.10.1670.10">
    <property type="entry name" value="Helix-hairpin-Helix base-excision DNA repair enzymes (C-terminal)"/>
    <property type="match status" value="1"/>
</dbReference>
<evidence type="ECO:0000256" key="2">
    <source>
        <dbReference type="ARBA" id="ARBA00022679"/>
    </source>
</evidence>
<keyword evidence="3 5" id="KW-0949">S-adenosyl-L-methionine</keyword>
<comment type="similarity">
    <text evidence="5 6">Belongs to the class I-like SAM-binding methyltransferase superfamily. C5-methyltransferase family.</text>
</comment>
<feature type="active site" evidence="5">
    <location>
        <position position="122"/>
    </location>
</feature>
<evidence type="ECO:0000256" key="7">
    <source>
        <dbReference type="RuleBase" id="RU000417"/>
    </source>
</evidence>
<name>A0ABP4ATB9_9ACTN</name>
<dbReference type="InterPro" id="IPR018117">
    <property type="entry name" value="C5_DNA_meth_AS"/>
</dbReference>
<dbReference type="InterPro" id="IPR050390">
    <property type="entry name" value="C5-Methyltransferase"/>
</dbReference>
<dbReference type="InterPro" id="IPR001525">
    <property type="entry name" value="C5_MeTfrase"/>
</dbReference>
<evidence type="ECO:0000256" key="6">
    <source>
        <dbReference type="RuleBase" id="RU000416"/>
    </source>
</evidence>
<keyword evidence="9" id="KW-1185">Reference proteome</keyword>
<dbReference type="PROSITE" id="PS00094">
    <property type="entry name" value="C5_MTASE_1"/>
    <property type="match status" value="1"/>
</dbReference>
<dbReference type="SUPFAM" id="SSF48150">
    <property type="entry name" value="DNA-glycosylase"/>
    <property type="match status" value="1"/>
</dbReference>
<gene>
    <name evidence="8" type="ORF">GCM10009560_52700</name>
</gene>
<accession>A0ABP4ATB9</accession>
<evidence type="ECO:0000256" key="4">
    <source>
        <dbReference type="ARBA" id="ARBA00022747"/>
    </source>
</evidence>
<dbReference type="Proteomes" id="UP001501578">
    <property type="component" value="Unassembled WGS sequence"/>
</dbReference>
<organism evidence="8 9">
    <name type="scientific">Nonomuraea longicatena</name>
    <dbReference type="NCBI Taxonomy" id="83682"/>
    <lineage>
        <taxon>Bacteria</taxon>
        <taxon>Bacillati</taxon>
        <taxon>Actinomycetota</taxon>
        <taxon>Actinomycetes</taxon>
        <taxon>Streptosporangiales</taxon>
        <taxon>Streptosporangiaceae</taxon>
        <taxon>Nonomuraea</taxon>
    </lineage>
</organism>
<dbReference type="PANTHER" id="PTHR10629">
    <property type="entry name" value="CYTOSINE-SPECIFIC METHYLTRANSFERASE"/>
    <property type="match status" value="1"/>
</dbReference>
<dbReference type="PANTHER" id="PTHR10629:SF52">
    <property type="entry name" value="DNA (CYTOSINE-5)-METHYLTRANSFERASE 1"/>
    <property type="match status" value="1"/>
</dbReference>
<evidence type="ECO:0000256" key="3">
    <source>
        <dbReference type="ARBA" id="ARBA00022691"/>
    </source>
</evidence>
<comment type="catalytic activity">
    <reaction evidence="7">
        <text>a 2'-deoxycytidine in DNA + S-adenosyl-L-methionine = a 5-methyl-2'-deoxycytidine in DNA + S-adenosyl-L-homocysteine + H(+)</text>
        <dbReference type="Rhea" id="RHEA:13681"/>
        <dbReference type="Rhea" id="RHEA-COMP:11369"/>
        <dbReference type="Rhea" id="RHEA-COMP:11370"/>
        <dbReference type="ChEBI" id="CHEBI:15378"/>
        <dbReference type="ChEBI" id="CHEBI:57856"/>
        <dbReference type="ChEBI" id="CHEBI:59789"/>
        <dbReference type="ChEBI" id="CHEBI:85452"/>
        <dbReference type="ChEBI" id="CHEBI:85454"/>
        <dbReference type="EC" id="2.1.1.37"/>
    </reaction>
</comment>
<reference evidence="9" key="1">
    <citation type="journal article" date="2019" name="Int. J. Syst. Evol. Microbiol.">
        <title>The Global Catalogue of Microorganisms (GCM) 10K type strain sequencing project: providing services to taxonomists for standard genome sequencing and annotation.</title>
        <authorList>
            <consortium name="The Broad Institute Genomics Platform"/>
            <consortium name="The Broad Institute Genome Sequencing Center for Infectious Disease"/>
            <person name="Wu L."/>
            <person name="Ma J."/>
        </authorList>
    </citation>
    <scope>NUCLEOTIDE SEQUENCE [LARGE SCALE GENOMIC DNA]</scope>
    <source>
        <strain evidence="9">JCM 11136</strain>
    </source>
</reference>
<dbReference type="SUPFAM" id="SSF53335">
    <property type="entry name" value="S-adenosyl-L-methionine-dependent methyltransferases"/>
    <property type="match status" value="1"/>
</dbReference>
<sequence>MEGRVSFYGVKLHRSDVLQLPDPDDRCTEDIFVEWCDKRLAAGERLAVDLFSGAGGLSLGLERAGWTVVAAVDHDRRALETHRANFPGLSLDVDMSDVRARADLIALLKQTKIDLVAGGPPCQPFSRAGRSKIRSLVDYAGRDPHDARKELWKAFLEVALAIQPRAVLMENVPDMALGDDFRVVREIVEHLEGAGYHTDVRLVDAWKYGVPQHRKRLIVLARTDHHEFPWPEALPKVTVRDAIGDLPVLPEDDPVGDRRLPYQGESLASAFARRMRENEHSGFVWDHMTRPVRRDDLETFKLMDHKTLYRDIRPDLRRYTAETFDDKYNRLGWDELSRSITAHIAKDGYWYIHPEQHRTLTVREAARIQTFPDDFRFSGTRSDAFRQIGNAVPPELGRVAAQAINPENTIQETLFSTPARWALIHKALTSWAEEQRKGSDWFNIPGDDVTPAVALVVAMLSAIGRAETRGLAQALEPLRGVAKVTARELGSLMDRLGPRAESRLAPLQELTAKHNVWKNPADLAEALRLKPAEESLLTLLSGHDVMLTSQVSLRVAARVSGTNSDQTNRLTDGRVDLARLIGGGKPAPLRMAALRVLGMTTCTPNEPLCSTCPLTTWCSYSIEERPRASTLW</sequence>
<protein>
    <recommendedName>
        <fullName evidence="7">Cytosine-specific methyltransferase</fullName>
        <ecNumber evidence="7">2.1.1.37</ecNumber>
    </recommendedName>
</protein>
<dbReference type="PRINTS" id="PR00105">
    <property type="entry name" value="C5METTRFRASE"/>
</dbReference>
<evidence type="ECO:0000313" key="9">
    <source>
        <dbReference type="Proteomes" id="UP001501578"/>
    </source>
</evidence>
<dbReference type="InterPro" id="IPR011257">
    <property type="entry name" value="DNA_glycosylase"/>
</dbReference>
<evidence type="ECO:0000313" key="8">
    <source>
        <dbReference type="EMBL" id="GAA0940986.1"/>
    </source>
</evidence>
<dbReference type="Pfam" id="PF00145">
    <property type="entry name" value="DNA_methylase"/>
    <property type="match status" value="1"/>
</dbReference>
<dbReference type="InterPro" id="IPR029063">
    <property type="entry name" value="SAM-dependent_MTases_sf"/>
</dbReference>
<dbReference type="EC" id="2.1.1.37" evidence="7"/>
<dbReference type="EMBL" id="BAAAHQ010000027">
    <property type="protein sequence ID" value="GAA0940986.1"/>
    <property type="molecule type" value="Genomic_DNA"/>
</dbReference>
<dbReference type="PROSITE" id="PS51679">
    <property type="entry name" value="SAM_MT_C5"/>
    <property type="match status" value="1"/>
</dbReference>
<keyword evidence="2 5" id="KW-0808">Transferase</keyword>
<dbReference type="Gene3D" id="3.90.120.10">
    <property type="entry name" value="DNA Methylase, subunit A, domain 2"/>
    <property type="match status" value="1"/>
</dbReference>
<comment type="caution">
    <text evidence="8">The sequence shown here is derived from an EMBL/GenBank/DDBJ whole genome shotgun (WGS) entry which is preliminary data.</text>
</comment>
<proteinExistence type="inferred from homology"/>
<dbReference type="Gene3D" id="3.40.50.150">
    <property type="entry name" value="Vaccinia Virus protein VP39"/>
    <property type="match status" value="1"/>
</dbReference>
<keyword evidence="4" id="KW-0680">Restriction system</keyword>